<proteinExistence type="inferred from homology"/>
<dbReference type="SUPFAM" id="SSF51735">
    <property type="entry name" value="NAD(P)-binding Rossmann-fold domains"/>
    <property type="match status" value="1"/>
</dbReference>
<dbReference type="Pfam" id="PF00106">
    <property type="entry name" value="adh_short"/>
    <property type="match status" value="1"/>
</dbReference>
<dbReference type="InterPro" id="IPR002347">
    <property type="entry name" value="SDR_fam"/>
</dbReference>
<reference evidence="4 5" key="1">
    <citation type="submission" date="2016-04" db="EMBL/GenBank/DDBJ databases">
        <title>Draft Genome Sequences of Staphylococcus capitis Strain H36, S. capitis Strain H65, S. cohnii Strain H62, S. hominis Strain H69, Mycobacterium iranicum Strain H39, Plantibacter sp. Strain H53, Pseudomonas oryzihabitans Strain H72, and Microbacterium sp. Strain H83, isolated from residential settings.</title>
        <authorList>
            <person name="Lymperopoulou D."/>
            <person name="Adams R.I."/>
            <person name="Lindow S."/>
            <person name="Coil D.A."/>
            <person name="Jospin G."/>
            <person name="Eisen J.A."/>
        </authorList>
    </citation>
    <scope>NUCLEOTIDE SEQUENCE [LARGE SCALE GENOMIC DNA]</scope>
    <source>
        <strain evidence="4 5">H39</strain>
    </source>
</reference>
<dbReference type="Gene3D" id="3.40.50.1820">
    <property type="entry name" value="alpha/beta hydrolase"/>
    <property type="match status" value="1"/>
</dbReference>
<dbReference type="STRING" id="912594.AWC12_10290"/>
<dbReference type="AlphaFoldDB" id="A0A178LQK2"/>
<evidence type="ECO:0000256" key="2">
    <source>
        <dbReference type="ARBA" id="ARBA00023002"/>
    </source>
</evidence>
<dbReference type="InterPro" id="IPR029058">
    <property type="entry name" value="AB_hydrolase_fold"/>
</dbReference>
<dbReference type="CDD" id="cd05233">
    <property type="entry name" value="SDR_c"/>
    <property type="match status" value="1"/>
</dbReference>
<evidence type="ECO:0000313" key="4">
    <source>
        <dbReference type="EMBL" id="OAN35154.1"/>
    </source>
</evidence>
<comment type="caution">
    <text evidence="4">The sequence shown here is derived from an EMBL/GenBank/DDBJ whole genome shotgun (WGS) entry which is preliminary data.</text>
</comment>
<dbReference type="PRINTS" id="PR00081">
    <property type="entry name" value="GDHRDH"/>
</dbReference>
<dbReference type="PANTHER" id="PTHR43391:SF12">
    <property type="entry name" value="OXIDOREDUCTASE EPHD-RELATED"/>
    <property type="match status" value="1"/>
</dbReference>
<dbReference type="Gene3D" id="3.40.50.720">
    <property type="entry name" value="NAD(P)-binding Rossmann-like Domain"/>
    <property type="match status" value="1"/>
</dbReference>
<evidence type="ECO:0000256" key="1">
    <source>
        <dbReference type="ARBA" id="ARBA00006484"/>
    </source>
</evidence>
<keyword evidence="2" id="KW-0560">Oxidoreductase</keyword>
<gene>
    <name evidence="4" type="ORF">A4X20_26485</name>
</gene>
<organism evidence="4 5">
    <name type="scientific">Mycolicibacterium iranicum</name>
    <name type="common">Mycobacterium iranicum</name>
    <dbReference type="NCBI Taxonomy" id="912594"/>
    <lineage>
        <taxon>Bacteria</taxon>
        <taxon>Bacillati</taxon>
        <taxon>Actinomycetota</taxon>
        <taxon>Actinomycetes</taxon>
        <taxon>Mycobacteriales</taxon>
        <taxon>Mycobacteriaceae</taxon>
        <taxon>Mycolicibacterium</taxon>
    </lineage>
</organism>
<dbReference type="RefSeq" id="WP_064283618.1">
    <property type="nucleotide sequence ID" value="NZ_LWCS01000040.1"/>
</dbReference>
<protein>
    <submittedName>
        <fullName evidence="4">Short-chain dehydrogenase</fullName>
    </submittedName>
</protein>
<dbReference type="PANTHER" id="PTHR43391">
    <property type="entry name" value="RETINOL DEHYDROGENASE-RELATED"/>
    <property type="match status" value="1"/>
</dbReference>
<dbReference type="InterPro" id="IPR020904">
    <property type="entry name" value="Sc_DH/Rdtase_CS"/>
</dbReference>
<name>A0A178LQK2_MYCIR</name>
<dbReference type="EMBL" id="LWCS01000040">
    <property type="protein sequence ID" value="OAN35154.1"/>
    <property type="molecule type" value="Genomic_DNA"/>
</dbReference>
<accession>A0A178LQK2</accession>
<dbReference type="SUPFAM" id="SSF53474">
    <property type="entry name" value="alpha/beta-Hydrolases"/>
    <property type="match status" value="1"/>
</dbReference>
<dbReference type="Proteomes" id="UP000078396">
    <property type="component" value="Unassembled WGS sequence"/>
</dbReference>
<sequence length="473" mass="50261">MSTQRIHHEGNPDGPTLLLVQGHPDTPEVWDPVVELLSDRFRIIRADAGEVAAALDAVGGDAVHVVAQGRGSGAVWQYLTRRGASRRVASFTSVPESAPSARLGRFADGLGRLARRATAAGCDPVDIPVQMVIAPGDGYARRRFSEDVTGRTPRLWRRDVKAEHAAARVVARSVTQLVDHLDGAPAARELLRAEVGRPRAAFGDTLVAVTGAASGIGRETALAFAREGADVAISDVDTAGLEETARLVAAEGAQAFTYTVDVADADAVESFADQLCAEHGVPDIVVNNAGVGHAGFFLDTPAEEYDRVLDINFGGVVNGCRSFGKRLRDHGVGGHIVNVASMASYTPVNVMNAYCTSKAAVFMFSDCLRAELDSHGIGLTTICPGIIGTNIVDTTRFSLPEERSYDTETIRRRARRAFSVRRVGPDKVAKAILAAVKSNKPVRPVTTEAYLVYGAAHAFPQAMRSAARGGNIM</sequence>
<dbReference type="PROSITE" id="PS00061">
    <property type="entry name" value="ADH_SHORT"/>
    <property type="match status" value="1"/>
</dbReference>
<dbReference type="PRINTS" id="PR00080">
    <property type="entry name" value="SDRFAMILY"/>
</dbReference>
<dbReference type="GO" id="GO:0016491">
    <property type="term" value="F:oxidoreductase activity"/>
    <property type="evidence" value="ECO:0007669"/>
    <property type="project" value="UniProtKB-KW"/>
</dbReference>
<dbReference type="NCBIfam" id="NF004514">
    <property type="entry name" value="PRK05855.1"/>
    <property type="match status" value="1"/>
</dbReference>
<comment type="similarity">
    <text evidence="1 3">Belongs to the short-chain dehydrogenases/reductases (SDR) family.</text>
</comment>
<evidence type="ECO:0000256" key="3">
    <source>
        <dbReference type="RuleBase" id="RU000363"/>
    </source>
</evidence>
<evidence type="ECO:0000313" key="5">
    <source>
        <dbReference type="Proteomes" id="UP000078396"/>
    </source>
</evidence>
<dbReference type="InterPro" id="IPR036291">
    <property type="entry name" value="NAD(P)-bd_dom_sf"/>
</dbReference>